<dbReference type="EMBL" id="QLLL01000005">
    <property type="protein sequence ID" value="RAJ04183.1"/>
    <property type="molecule type" value="Genomic_DNA"/>
</dbReference>
<keyword evidence="2" id="KW-1185">Reference proteome</keyword>
<name>A0A327QLG0_9BACT</name>
<protein>
    <submittedName>
        <fullName evidence="1">Uncharacterized protein</fullName>
    </submittedName>
</protein>
<comment type="caution">
    <text evidence="1">The sequence shown here is derived from an EMBL/GenBank/DDBJ whole genome shotgun (WGS) entry which is preliminary data.</text>
</comment>
<dbReference type="RefSeq" id="WP_111598480.1">
    <property type="nucleotide sequence ID" value="NZ_QLLL01000005.1"/>
</dbReference>
<accession>A0A327QLG0</accession>
<sequence>MRIPFILAGLVMFAITARAQKFEKGYVIKANGDSIAGFIEKPNAKLTPSTIQFKSTEAGNTQTFTPKDIKKFKYDSNKAYFVSATLKLDLTTQDPEKLSRIAIESRDVRTDAVFLELVQDGRLKLYKYLYGDEYVYYIIEDQAGVFTGMENAHVYVERSNGFSGVGVSTTNVKIIPVYKDQLELMFTECVTKADIRKLSYTESAFKKFLVNFQVCRYGDDVKKLIVAY</sequence>
<reference evidence="1 2" key="1">
    <citation type="submission" date="2018-06" db="EMBL/GenBank/DDBJ databases">
        <title>Genomic Encyclopedia of Archaeal and Bacterial Type Strains, Phase II (KMG-II): from individual species to whole genera.</title>
        <authorList>
            <person name="Goeker M."/>
        </authorList>
    </citation>
    <scope>NUCLEOTIDE SEQUENCE [LARGE SCALE GENOMIC DNA]</scope>
    <source>
        <strain evidence="1 2">DSM 23857</strain>
    </source>
</reference>
<dbReference type="AlphaFoldDB" id="A0A327QLG0"/>
<evidence type="ECO:0000313" key="1">
    <source>
        <dbReference type="EMBL" id="RAJ04183.1"/>
    </source>
</evidence>
<dbReference type="OrthoDB" id="677565at2"/>
<gene>
    <name evidence="1" type="ORF">LX64_03061</name>
</gene>
<proteinExistence type="predicted"/>
<evidence type="ECO:0000313" key="2">
    <source>
        <dbReference type="Proteomes" id="UP000249547"/>
    </source>
</evidence>
<organism evidence="1 2">
    <name type="scientific">Chitinophaga skermanii</name>
    <dbReference type="NCBI Taxonomy" id="331697"/>
    <lineage>
        <taxon>Bacteria</taxon>
        <taxon>Pseudomonadati</taxon>
        <taxon>Bacteroidota</taxon>
        <taxon>Chitinophagia</taxon>
        <taxon>Chitinophagales</taxon>
        <taxon>Chitinophagaceae</taxon>
        <taxon>Chitinophaga</taxon>
    </lineage>
</organism>
<dbReference type="Proteomes" id="UP000249547">
    <property type="component" value="Unassembled WGS sequence"/>
</dbReference>